<evidence type="ECO:0000259" key="7">
    <source>
        <dbReference type="PROSITE" id="PS50109"/>
    </source>
</evidence>
<evidence type="ECO:0000256" key="4">
    <source>
        <dbReference type="ARBA" id="ARBA00022801"/>
    </source>
</evidence>
<dbReference type="Pfam" id="PF00512">
    <property type="entry name" value="HisKA"/>
    <property type="match status" value="1"/>
</dbReference>
<dbReference type="Gene3D" id="1.10.287.130">
    <property type="match status" value="1"/>
</dbReference>
<dbReference type="InterPro" id="IPR036890">
    <property type="entry name" value="HATPase_C_sf"/>
</dbReference>
<evidence type="ECO:0000313" key="9">
    <source>
        <dbReference type="EMBL" id="EGA66329.1"/>
    </source>
</evidence>
<accession>E8LS82</accession>
<dbReference type="InterPro" id="IPR011006">
    <property type="entry name" value="CheY-like_superfamily"/>
</dbReference>
<dbReference type="InterPro" id="IPR001789">
    <property type="entry name" value="Sig_transdc_resp-reg_receiver"/>
</dbReference>
<dbReference type="InterPro" id="IPR005467">
    <property type="entry name" value="His_kinase_dom"/>
</dbReference>
<protein>
    <recommendedName>
        <fullName evidence="2">histidine kinase</fullName>
        <ecNumber evidence="2">2.7.13.3</ecNumber>
    </recommendedName>
</protein>
<dbReference type="InterPro" id="IPR003661">
    <property type="entry name" value="HisK_dim/P_dom"/>
</dbReference>
<dbReference type="PANTHER" id="PTHR45339">
    <property type="entry name" value="HYBRID SIGNAL TRANSDUCTION HISTIDINE KINASE J"/>
    <property type="match status" value="1"/>
</dbReference>
<proteinExistence type="predicted"/>
<evidence type="ECO:0000256" key="6">
    <source>
        <dbReference type="PROSITE-ProRule" id="PRU00169"/>
    </source>
</evidence>
<dbReference type="Pfam" id="PF00072">
    <property type="entry name" value="Response_reg"/>
    <property type="match status" value="1"/>
</dbReference>
<dbReference type="Pfam" id="PF02518">
    <property type="entry name" value="HATPase_c"/>
    <property type="match status" value="1"/>
</dbReference>
<dbReference type="Gene3D" id="3.40.50.2300">
    <property type="match status" value="1"/>
</dbReference>
<dbReference type="GO" id="GO:0000155">
    <property type="term" value="F:phosphorelay sensor kinase activity"/>
    <property type="evidence" value="ECO:0007669"/>
    <property type="project" value="InterPro"/>
</dbReference>
<dbReference type="EC" id="2.7.13.3" evidence="2"/>
<evidence type="ECO:0000256" key="1">
    <source>
        <dbReference type="ARBA" id="ARBA00000085"/>
    </source>
</evidence>
<keyword evidence="4" id="KW-0378">Hydrolase</keyword>
<keyword evidence="5" id="KW-0902">Two-component regulatory system</keyword>
<dbReference type="Proteomes" id="UP000004371">
    <property type="component" value="Unassembled WGS sequence"/>
</dbReference>
<dbReference type="SUPFAM" id="SSF47384">
    <property type="entry name" value="Homodimeric domain of signal transducing histidine kinase"/>
    <property type="match status" value="1"/>
</dbReference>
<dbReference type="GO" id="GO:0016787">
    <property type="term" value="F:hydrolase activity"/>
    <property type="evidence" value="ECO:0007669"/>
    <property type="project" value="UniProtKB-KW"/>
</dbReference>
<dbReference type="CDD" id="cd17546">
    <property type="entry name" value="REC_hyHK_CKI1_RcsC-like"/>
    <property type="match status" value="1"/>
</dbReference>
<dbReference type="SUPFAM" id="SSF52172">
    <property type="entry name" value="CheY-like"/>
    <property type="match status" value="1"/>
</dbReference>
<dbReference type="OrthoDB" id="9810730at2"/>
<dbReference type="SMART" id="SM00448">
    <property type="entry name" value="REC"/>
    <property type="match status" value="1"/>
</dbReference>
<feature type="modified residue" description="4-aspartylphosphate" evidence="6">
    <location>
        <position position="504"/>
    </location>
</feature>
<dbReference type="PROSITE" id="PS50109">
    <property type="entry name" value="HIS_KIN"/>
    <property type="match status" value="1"/>
</dbReference>
<keyword evidence="3 6" id="KW-0597">Phosphoprotein</keyword>
<dbReference type="STRING" id="945543.VIBR0546_15346"/>
<dbReference type="InterPro" id="IPR003594">
    <property type="entry name" value="HATPase_dom"/>
</dbReference>
<comment type="caution">
    <text evidence="9">The sequence shown here is derived from an EMBL/GenBank/DDBJ whole genome shotgun (WGS) entry which is preliminary data.</text>
</comment>
<dbReference type="Gene3D" id="3.30.565.10">
    <property type="entry name" value="Histidine kinase-like ATPase, C-terminal domain"/>
    <property type="match status" value="1"/>
</dbReference>
<dbReference type="PANTHER" id="PTHR45339:SF1">
    <property type="entry name" value="HYBRID SIGNAL TRANSDUCTION HISTIDINE KINASE J"/>
    <property type="match status" value="1"/>
</dbReference>
<keyword evidence="10" id="KW-1185">Reference proteome</keyword>
<organism evidence="9 10">
    <name type="scientific">Vibrio brasiliensis LMG 20546</name>
    <dbReference type="NCBI Taxonomy" id="945543"/>
    <lineage>
        <taxon>Bacteria</taxon>
        <taxon>Pseudomonadati</taxon>
        <taxon>Pseudomonadota</taxon>
        <taxon>Gammaproteobacteria</taxon>
        <taxon>Vibrionales</taxon>
        <taxon>Vibrionaceae</taxon>
        <taxon>Vibrio</taxon>
        <taxon>Vibrio oreintalis group</taxon>
    </lineage>
</organism>
<feature type="domain" description="Response regulatory" evidence="8">
    <location>
        <begin position="455"/>
        <end position="569"/>
    </location>
</feature>
<dbReference type="SMART" id="SM00388">
    <property type="entry name" value="HisKA"/>
    <property type="match status" value="1"/>
</dbReference>
<comment type="catalytic activity">
    <reaction evidence="1">
        <text>ATP + protein L-histidine = ADP + protein N-phospho-L-histidine.</text>
        <dbReference type="EC" id="2.7.13.3"/>
    </reaction>
</comment>
<evidence type="ECO:0000259" key="8">
    <source>
        <dbReference type="PROSITE" id="PS50110"/>
    </source>
</evidence>
<dbReference type="InterPro" id="IPR036097">
    <property type="entry name" value="HisK_dim/P_sf"/>
</dbReference>
<feature type="domain" description="Histidine kinase" evidence="7">
    <location>
        <begin position="215"/>
        <end position="431"/>
    </location>
</feature>
<dbReference type="PRINTS" id="PR00344">
    <property type="entry name" value="BCTRLSENSOR"/>
</dbReference>
<evidence type="ECO:0000256" key="2">
    <source>
        <dbReference type="ARBA" id="ARBA00012438"/>
    </source>
</evidence>
<dbReference type="eggNOG" id="COG2205">
    <property type="taxonomic scope" value="Bacteria"/>
</dbReference>
<dbReference type="SUPFAM" id="SSF55874">
    <property type="entry name" value="ATPase domain of HSP90 chaperone/DNA topoisomerase II/histidine kinase"/>
    <property type="match status" value="1"/>
</dbReference>
<dbReference type="CDD" id="cd00082">
    <property type="entry name" value="HisKA"/>
    <property type="match status" value="1"/>
</dbReference>
<name>E8LS82_9VIBR</name>
<reference evidence="9 10" key="1">
    <citation type="journal article" date="2012" name="Int. J. Syst. Evol. Microbiol.">
        <title>Vibrio caribbeanicus sp. nov., isolated from the marine sponge Scleritoderma cyanea.</title>
        <authorList>
            <person name="Hoffmann M."/>
            <person name="Monday S.R."/>
            <person name="Allard M.W."/>
            <person name="Strain E.A."/>
            <person name="Whittaker P."/>
            <person name="Naum M."/>
            <person name="McCarthy P.J."/>
            <person name="Lopez J.V."/>
            <person name="Fischer M."/>
            <person name="Brown E.W."/>
        </authorList>
    </citation>
    <scope>NUCLEOTIDE SEQUENCE [LARGE SCALE GENOMIC DNA]</scope>
    <source>
        <strain evidence="9 10">LMG 20546</strain>
    </source>
</reference>
<sequence>MDKDNQKDSPLERKLAREIAARKQAEQLLENKSLELYEANQHLELVLTQLKRQTRSDLDKLEFEQQINEALVHFGRAFLSRTLDDGLISSLLERLTSSNALDNAGLFIEADLVATIVGNEFGGVEARAVESIKPYAVWDGDTLRIPIEVDHKAVGELSVHVVESGIDRDFVISQVMLVGELLCSAISRQMIVTRHQEARARAEESERSTKEFVAMINHELRTPLNGLLGSAELLADTSLNEEQQTLLSNLAHSGDLLRHIINDILDFSKMNAGMMELIPSQFSWVELSNMIDGIFRPKAQEKGIEFTIEQTNQLPAAFIGDFERIGQIVVNLVGNAIKFTAQGEVKLVAEWDVDCLKMSIIDSGVGISNELHDQLFTPFIQVDRSAKRNFEGTGLGLAICKNLVELMLGEISLTSELGKGSCFNVTIPLKVTTLSSTSDNPVSVEINPKSFEDLSILVVDDIRMNQVIINQMLKKLSITPDIATNGVEAIKAVSAGHYDIVFMDCRMPEMDGFEATAYLREQQCKLPIIALTAGTTLEEREKCIQSGMDDILTKPYTAKDLKLMLEKWL</sequence>
<dbReference type="InterPro" id="IPR004358">
    <property type="entry name" value="Sig_transdc_His_kin-like_C"/>
</dbReference>
<dbReference type="SMART" id="SM00387">
    <property type="entry name" value="HATPase_c"/>
    <property type="match status" value="1"/>
</dbReference>
<dbReference type="AlphaFoldDB" id="E8LS82"/>
<dbReference type="RefSeq" id="WP_006878678.1">
    <property type="nucleotide sequence ID" value="NZ_AEVS01000045.1"/>
</dbReference>
<dbReference type="CDD" id="cd16922">
    <property type="entry name" value="HATPase_EvgS-ArcB-TorS-like"/>
    <property type="match status" value="1"/>
</dbReference>
<evidence type="ECO:0000256" key="5">
    <source>
        <dbReference type="ARBA" id="ARBA00023012"/>
    </source>
</evidence>
<evidence type="ECO:0000256" key="3">
    <source>
        <dbReference type="ARBA" id="ARBA00022553"/>
    </source>
</evidence>
<dbReference type="EMBL" id="AEVS01000045">
    <property type="protein sequence ID" value="EGA66329.1"/>
    <property type="molecule type" value="Genomic_DNA"/>
</dbReference>
<dbReference type="PROSITE" id="PS50110">
    <property type="entry name" value="RESPONSE_REGULATORY"/>
    <property type="match status" value="1"/>
</dbReference>
<dbReference type="FunFam" id="3.30.565.10:FF:000010">
    <property type="entry name" value="Sensor histidine kinase RcsC"/>
    <property type="match status" value="1"/>
</dbReference>
<evidence type="ECO:0000313" key="10">
    <source>
        <dbReference type="Proteomes" id="UP000004371"/>
    </source>
</evidence>
<gene>
    <name evidence="9" type="ORF">VIBR0546_15346</name>
</gene>